<evidence type="ECO:0000256" key="1">
    <source>
        <dbReference type="SAM" id="SignalP"/>
    </source>
</evidence>
<comment type="caution">
    <text evidence="2">The sequence shown here is derived from an EMBL/GenBank/DDBJ whole genome shotgun (WGS) entry which is preliminary data.</text>
</comment>
<dbReference type="EMBL" id="JAUEDM010000005">
    <property type="protein sequence ID" value="KAK3315859.1"/>
    <property type="molecule type" value="Genomic_DNA"/>
</dbReference>
<evidence type="ECO:0000313" key="3">
    <source>
        <dbReference type="Proteomes" id="UP001283341"/>
    </source>
</evidence>
<proteinExistence type="predicted"/>
<evidence type="ECO:0000313" key="2">
    <source>
        <dbReference type="EMBL" id="KAK3315859.1"/>
    </source>
</evidence>
<reference evidence="2" key="1">
    <citation type="journal article" date="2023" name="Mol. Phylogenet. Evol.">
        <title>Genome-scale phylogeny and comparative genomics of the fungal order Sordariales.</title>
        <authorList>
            <person name="Hensen N."/>
            <person name="Bonometti L."/>
            <person name="Westerberg I."/>
            <person name="Brannstrom I.O."/>
            <person name="Guillou S."/>
            <person name="Cros-Aarteil S."/>
            <person name="Calhoun S."/>
            <person name="Haridas S."/>
            <person name="Kuo A."/>
            <person name="Mondo S."/>
            <person name="Pangilinan J."/>
            <person name="Riley R."/>
            <person name="LaButti K."/>
            <person name="Andreopoulos B."/>
            <person name="Lipzen A."/>
            <person name="Chen C."/>
            <person name="Yan M."/>
            <person name="Daum C."/>
            <person name="Ng V."/>
            <person name="Clum A."/>
            <person name="Steindorff A."/>
            <person name="Ohm R.A."/>
            <person name="Martin F."/>
            <person name="Silar P."/>
            <person name="Natvig D.O."/>
            <person name="Lalanne C."/>
            <person name="Gautier V."/>
            <person name="Ament-Velasquez S.L."/>
            <person name="Kruys A."/>
            <person name="Hutchinson M.I."/>
            <person name="Powell A.J."/>
            <person name="Barry K."/>
            <person name="Miller A.N."/>
            <person name="Grigoriev I.V."/>
            <person name="Debuchy R."/>
            <person name="Gladieux P."/>
            <person name="Hiltunen Thoren M."/>
            <person name="Johannesson H."/>
        </authorList>
    </citation>
    <scope>NUCLEOTIDE SEQUENCE</scope>
    <source>
        <strain evidence="2">CBS 118394</strain>
    </source>
</reference>
<gene>
    <name evidence="2" type="ORF">B0H66DRAFT_559894</name>
</gene>
<accession>A0AAE0M2T4</accession>
<evidence type="ECO:0008006" key="4">
    <source>
        <dbReference type="Google" id="ProtNLM"/>
    </source>
</evidence>
<feature type="signal peptide" evidence="1">
    <location>
        <begin position="1"/>
        <end position="26"/>
    </location>
</feature>
<feature type="chain" id="PRO_5042007607" description="Secreted protein" evidence="1">
    <location>
        <begin position="27"/>
        <end position="113"/>
    </location>
</feature>
<keyword evidence="1" id="KW-0732">Signal</keyword>
<keyword evidence="3" id="KW-1185">Reference proteome</keyword>
<dbReference type="Proteomes" id="UP001283341">
    <property type="component" value="Unassembled WGS sequence"/>
</dbReference>
<dbReference type="AlphaFoldDB" id="A0AAE0M2T4"/>
<organism evidence="2 3">
    <name type="scientific">Apodospora peruviana</name>
    <dbReference type="NCBI Taxonomy" id="516989"/>
    <lineage>
        <taxon>Eukaryota</taxon>
        <taxon>Fungi</taxon>
        <taxon>Dikarya</taxon>
        <taxon>Ascomycota</taxon>
        <taxon>Pezizomycotina</taxon>
        <taxon>Sordariomycetes</taxon>
        <taxon>Sordariomycetidae</taxon>
        <taxon>Sordariales</taxon>
        <taxon>Lasiosphaeriaceae</taxon>
        <taxon>Apodospora</taxon>
    </lineage>
</organism>
<protein>
    <recommendedName>
        <fullName evidence="4">Secreted protein</fullName>
    </recommendedName>
</protein>
<reference evidence="2" key="2">
    <citation type="submission" date="2023-06" db="EMBL/GenBank/DDBJ databases">
        <authorList>
            <consortium name="Lawrence Berkeley National Laboratory"/>
            <person name="Haridas S."/>
            <person name="Hensen N."/>
            <person name="Bonometti L."/>
            <person name="Westerberg I."/>
            <person name="Brannstrom I.O."/>
            <person name="Guillou S."/>
            <person name="Cros-Aarteil S."/>
            <person name="Calhoun S."/>
            <person name="Kuo A."/>
            <person name="Mondo S."/>
            <person name="Pangilinan J."/>
            <person name="Riley R."/>
            <person name="Labutti K."/>
            <person name="Andreopoulos B."/>
            <person name="Lipzen A."/>
            <person name="Chen C."/>
            <person name="Yanf M."/>
            <person name="Daum C."/>
            <person name="Ng V."/>
            <person name="Clum A."/>
            <person name="Steindorff A."/>
            <person name="Ohm R."/>
            <person name="Martin F."/>
            <person name="Silar P."/>
            <person name="Natvig D."/>
            <person name="Lalanne C."/>
            <person name="Gautier V."/>
            <person name="Ament-Velasquez S.L."/>
            <person name="Kruys A."/>
            <person name="Hutchinson M.I."/>
            <person name="Powell A.J."/>
            <person name="Barry K."/>
            <person name="Miller A.N."/>
            <person name="Grigoriev I.V."/>
            <person name="Debuchy R."/>
            <person name="Gladieux P."/>
            <person name="Thoren M.H."/>
            <person name="Johannesson H."/>
        </authorList>
    </citation>
    <scope>NUCLEOTIDE SEQUENCE</scope>
    <source>
        <strain evidence="2">CBS 118394</strain>
    </source>
</reference>
<sequence length="113" mass="12659">MATICRRKTFLLAWEIVALFVYLCGSKNGRTPFPPSGAAWVQASEWRRPHYPAVARRTNGGLFNSCPERKEISWVLVHSGCPGPQGSGGLSCVCQACDRRCLGIEMRYERRVK</sequence>
<name>A0AAE0M2T4_9PEZI</name>